<dbReference type="InterPro" id="IPR010987">
    <property type="entry name" value="Glutathione-S-Trfase_C-like"/>
</dbReference>
<dbReference type="STRING" id="1902579.BHV28_10720"/>
<dbReference type="KEGG" id="thd:BHV28_10720"/>
<keyword evidence="4" id="KW-1185">Reference proteome</keyword>
<dbReference type="AlphaFoldDB" id="A0A1U9JV89"/>
<dbReference type="NCBIfam" id="NF007831">
    <property type="entry name" value="PRK10542.1"/>
    <property type="match status" value="1"/>
</dbReference>
<dbReference type="InterPro" id="IPR004046">
    <property type="entry name" value="GST_C"/>
</dbReference>
<dbReference type="CDD" id="cd03057">
    <property type="entry name" value="GST_N_Beta"/>
    <property type="match status" value="1"/>
</dbReference>
<dbReference type="InterPro" id="IPR036282">
    <property type="entry name" value="Glutathione-S-Trfase_C_sf"/>
</dbReference>
<organism evidence="3 4">
    <name type="scientific">Candidatus Tokpelaia hoelldobleri</name>
    <dbReference type="NCBI Taxonomy" id="1902579"/>
    <lineage>
        <taxon>Bacteria</taxon>
        <taxon>Pseudomonadati</taxon>
        <taxon>Pseudomonadota</taxon>
        <taxon>Alphaproteobacteria</taxon>
        <taxon>Hyphomicrobiales</taxon>
        <taxon>Candidatus Tokpelaia</taxon>
    </lineage>
</organism>
<dbReference type="SFLD" id="SFLDG00358">
    <property type="entry name" value="Main_(cytGST)"/>
    <property type="match status" value="1"/>
</dbReference>
<evidence type="ECO:0000313" key="4">
    <source>
        <dbReference type="Proteomes" id="UP000188912"/>
    </source>
</evidence>
<gene>
    <name evidence="3" type="ORF">BHV28_10720</name>
</gene>
<dbReference type="SFLD" id="SFLDS00019">
    <property type="entry name" value="Glutathione_Transferase_(cytos"/>
    <property type="match status" value="1"/>
</dbReference>
<feature type="domain" description="GST C-terminal" evidence="2">
    <location>
        <begin position="87"/>
        <end position="201"/>
    </location>
</feature>
<dbReference type="InterPro" id="IPR004045">
    <property type="entry name" value="Glutathione_S-Trfase_N"/>
</dbReference>
<dbReference type="SFLD" id="SFLDG01150">
    <property type="entry name" value="Main.1:_Beta-like"/>
    <property type="match status" value="1"/>
</dbReference>
<evidence type="ECO:0000313" key="3">
    <source>
        <dbReference type="EMBL" id="AQS41761.1"/>
    </source>
</evidence>
<dbReference type="Gene3D" id="3.40.30.10">
    <property type="entry name" value="Glutaredoxin"/>
    <property type="match status" value="1"/>
</dbReference>
<dbReference type="Proteomes" id="UP000188912">
    <property type="component" value="Chromosome"/>
</dbReference>
<dbReference type="Pfam" id="PF00043">
    <property type="entry name" value="GST_C"/>
    <property type="match status" value="1"/>
</dbReference>
<name>A0A1U9JV89_9HYPH</name>
<dbReference type="Pfam" id="PF13409">
    <property type="entry name" value="GST_N_2"/>
    <property type="match status" value="1"/>
</dbReference>
<dbReference type="EMBL" id="CP017315">
    <property type="protein sequence ID" value="AQS41761.1"/>
    <property type="molecule type" value="Genomic_DNA"/>
</dbReference>
<accession>A0A1U9JV89</accession>
<protein>
    <submittedName>
        <fullName evidence="3">Glutathione S-transferase domain-containing protein</fullName>
    </submittedName>
</protein>
<dbReference type="PANTHER" id="PTHR44051:SF8">
    <property type="entry name" value="GLUTATHIONE S-TRANSFERASE GSTA"/>
    <property type="match status" value="1"/>
</dbReference>
<dbReference type="InterPro" id="IPR036249">
    <property type="entry name" value="Thioredoxin-like_sf"/>
</dbReference>
<dbReference type="SUPFAM" id="SSF47616">
    <property type="entry name" value="GST C-terminal domain-like"/>
    <property type="match status" value="1"/>
</dbReference>
<reference evidence="3 4" key="1">
    <citation type="journal article" date="2010" name="Science">
        <title>Genomic comparison of the ants Camponotus floridanus and Harpegnathos saltator.</title>
        <authorList>
            <person name="Bonasio R."/>
            <person name="Zhang G."/>
            <person name="Ye C."/>
            <person name="Mutti N.S."/>
            <person name="Fang X."/>
            <person name="Qin N."/>
            <person name="Donahue G."/>
            <person name="Yang P."/>
            <person name="Li Q."/>
            <person name="Li C."/>
            <person name="Zhang P."/>
            <person name="Huang Z."/>
            <person name="Berger S.L."/>
            <person name="Reinberg D."/>
            <person name="Wang J."/>
            <person name="Liebig J."/>
        </authorList>
    </citation>
    <scope>NUCLEOTIDE SEQUENCE [LARGE SCALE GENOMIC DNA]</scope>
    <source>
        <strain evidence="3 4">Hsal</strain>
    </source>
</reference>
<sequence>MKLYYTPGTCAFAPHTVANELGIKLDLVKVDLGKKTTSDGKNFLDINPKGYVPALELDDGRILTEGPAISLYLADLHPEKNLAHKCGTFERAEVTSWLSYISTELHKNFSPLYAPASSDTEKQAARDKLAKRFALVEQTLEKASYLVSNQFSAADAYLFTVLGWCDHLGIALDKFPSIQRYIEELTQRESIIAAKAAEKAG</sequence>
<dbReference type="Gene3D" id="1.20.1050.10">
    <property type="match status" value="1"/>
</dbReference>
<dbReference type="SUPFAM" id="SSF52833">
    <property type="entry name" value="Thioredoxin-like"/>
    <property type="match status" value="1"/>
</dbReference>
<reference evidence="3 4" key="2">
    <citation type="journal article" date="2016" name="Sci. Rep.">
        <title>The genome of Rhizobiales bacteria in predatory ants reveals urease gene functions but no genes for nitrogen fixation.</title>
        <authorList>
            <person name="Neuvonen M.M."/>
            <person name="Tamarit D."/>
            <person name="Naslund K."/>
            <person name="Liebig J."/>
            <person name="Feldhaar H."/>
            <person name="Moran N.A."/>
            <person name="Guy L."/>
            <person name="Andersson S.G."/>
        </authorList>
    </citation>
    <scope>NUCLEOTIDE SEQUENCE [LARGE SCALE GENOMIC DNA]</scope>
    <source>
        <strain evidence="3 4">Hsal</strain>
    </source>
</reference>
<dbReference type="PROSITE" id="PS50404">
    <property type="entry name" value="GST_NTER"/>
    <property type="match status" value="1"/>
</dbReference>
<feature type="domain" description="GST N-terminal" evidence="1">
    <location>
        <begin position="1"/>
        <end position="81"/>
    </location>
</feature>
<dbReference type="PANTHER" id="PTHR44051">
    <property type="entry name" value="GLUTATHIONE S-TRANSFERASE-RELATED"/>
    <property type="match status" value="1"/>
</dbReference>
<evidence type="ECO:0000259" key="2">
    <source>
        <dbReference type="PROSITE" id="PS50405"/>
    </source>
</evidence>
<evidence type="ECO:0000259" key="1">
    <source>
        <dbReference type="PROSITE" id="PS50404"/>
    </source>
</evidence>
<dbReference type="PROSITE" id="PS50405">
    <property type="entry name" value="GST_CTER"/>
    <property type="match status" value="1"/>
</dbReference>
<dbReference type="GO" id="GO:0016740">
    <property type="term" value="F:transferase activity"/>
    <property type="evidence" value="ECO:0007669"/>
    <property type="project" value="UniProtKB-KW"/>
</dbReference>
<dbReference type="CDD" id="cd03188">
    <property type="entry name" value="GST_C_Beta"/>
    <property type="match status" value="1"/>
</dbReference>
<proteinExistence type="predicted"/>
<dbReference type="InterPro" id="IPR040079">
    <property type="entry name" value="Glutathione_S-Trfase"/>
</dbReference>